<keyword evidence="5 8" id="KW-0863">Zinc-finger</keyword>
<dbReference type="PROSITE" id="PS50089">
    <property type="entry name" value="ZF_RING_2"/>
    <property type="match status" value="1"/>
</dbReference>
<dbReference type="GO" id="GO:0140374">
    <property type="term" value="P:antiviral innate immune response"/>
    <property type="evidence" value="ECO:0007669"/>
    <property type="project" value="Ensembl"/>
</dbReference>
<gene>
    <name evidence="11" type="primary">Rnf135</name>
</gene>
<dbReference type="SMART" id="SM00589">
    <property type="entry name" value="PRY"/>
    <property type="match status" value="1"/>
</dbReference>
<dbReference type="GO" id="GO:0008270">
    <property type="term" value="F:zinc ion binding"/>
    <property type="evidence" value="ECO:0007669"/>
    <property type="project" value="UniProtKB-KW"/>
</dbReference>
<dbReference type="InterPro" id="IPR027370">
    <property type="entry name" value="Znf-RING_euk"/>
</dbReference>
<evidence type="ECO:0000256" key="4">
    <source>
        <dbReference type="ARBA" id="ARBA00022723"/>
    </source>
</evidence>
<dbReference type="GeneTree" id="ENSGT00830000128449"/>
<dbReference type="InterPro" id="IPR042723">
    <property type="entry name" value="RNF135_SPRY_PRY_dom"/>
</dbReference>
<organism evidence="11 12">
    <name type="scientific">Jaculus jaculus</name>
    <name type="common">Lesser Egyptian jerboa</name>
    <dbReference type="NCBI Taxonomy" id="51337"/>
    <lineage>
        <taxon>Eukaryota</taxon>
        <taxon>Metazoa</taxon>
        <taxon>Chordata</taxon>
        <taxon>Craniata</taxon>
        <taxon>Vertebrata</taxon>
        <taxon>Euteleostomi</taxon>
        <taxon>Mammalia</taxon>
        <taxon>Eutheria</taxon>
        <taxon>Euarchontoglires</taxon>
        <taxon>Glires</taxon>
        <taxon>Rodentia</taxon>
        <taxon>Myomorpha</taxon>
        <taxon>Dipodoidea</taxon>
        <taxon>Dipodidae</taxon>
        <taxon>Dipodinae</taxon>
        <taxon>Jaculus</taxon>
    </lineage>
</organism>
<keyword evidence="2" id="KW-0963">Cytoplasm</keyword>
<evidence type="ECO:0000256" key="5">
    <source>
        <dbReference type="ARBA" id="ARBA00022771"/>
    </source>
</evidence>
<dbReference type="GO" id="GO:0051260">
    <property type="term" value="P:protein homooligomerization"/>
    <property type="evidence" value="ECO:0007669"/>
    <property type="project" value="Ensembl"/>
</dbReference>
<keyword evidence="12" id="KW-1185">Reference proteome</keyword>
<evidence type="ECO:0000256" key="3">
    <source>
        <dbReference type="ARBA" id="ARBA00022588"/>
    </source>
</evidence>
<keyword evidence="7" id="KW-0391">Immunity</keyword>
<dbReference type="SUPFAM" id="SSF57850">
    <property type="entry name" value="RING/U-box"/>
    <property type="match status" value="1"/>
</dbReference>
<keyword evidence="6" id="KW-0862">Zinc</keyword>
<dbReference type="OMA" id="RCSHWAV"/>
<dbReference type="GO" id="GO:0042802">
    <property type="term" value="F:identical protein binding"/>
    <property type="evidence" value="ECO:0007669"/>
    <property type="project" value="Ensembl"/>
</dbReference>
<dbReference type="SUPFAM" id="SSF49899">
    <property type="entry name" value="Concanavalin A-like lectins/glucanases"/>
    <property type="match status" value="1"/>
</dbReference>
<evidence type="ECO:0000256" key="1">
    <source>
        <dbReference type="ARBA" id="ARBA00004496"/>
    </source>
</evidence>
<dbReference type="GO" id="GO:0010994">
    <property type="term" value="P:free ubiquitin chain polymerization"/>
    <property type="evidence" value="ECO:0007669"/>
    <property type="project" value="Ensembl"/>
</dbReference>
<evidence type="ECO:0000256" key="2">
    <source>
        <dbReference type="ARBA" id="ARBA00022490"/>
    </source>
</evidence>
<dbReference type="InterPro" id="IPR051051">
    <property type="entry name" value="E3_ubiq-ligase_TRIM/RNF"/>
</dbReference>
<dbReference type="InterPro" id="IPR013320">
    <property type="entry name" value="ConA-like_dom_sf"/>
</dbReference>
<sequence length="406" mass="44958">MAGAGCNPAIPVWLNEEDLNCIICHGLLDWPATLPCGHNFCRGCLRHLRAAGHGWACPTCREDWPRPPSLRKNTQLQALVDKYACAARELDAGPEPAPALLRSEPFPAAVPKSTMEAIQGLTGLVEQLVDTVKRLQRQRCSLEPGLDNELGILGKAAASVDNTSLVSPKLTTSNTSEEKMINILHNLEEIQEKLQGYNTWKVASEEQTLGELILFDQRCPAPNRASQFAPWAINPTFDLKSLSCSLEVSKDCQRVTVSPRPQPYPWSCERFSVSQVLCSQAFSSGRQYWEVDTRCCNCWAVGVASWNMNRDKMLGRTTDSWCIEWRGTGQFSAWAMGKKTDLDSSKPGIVGVLLDLEFGKLVFYSVANQERLLYECEISASSPVHPAFWLYGLNPGNSLVIGRIKA</sequence>
<evidence type="ECO:0000259" key="9">
    <source>
        <dbReference type="PROSITE" id="PS50089"/>
    </source>
</evidence>
<comment type="subcellular location">
    <subcellularLocation>
        <location evidence="1">Cytoplasm</location>
    </subcellularLocation>
</comment>
<dbReference type="GO" id="GO:0010494">
    <property type="term" value="C:cytoplasmic stress granule"/>
    <property type="evidence" value="ECO:0007669"/>
    <property type="project" value="Ensembl"/>
</dbReference>
<evidence type="ECO:0008006" key="13">
    <source>
        <dbReference type="Google" id="ProtNLM"/>
    </source>
</evidence>
<dbReference type="Proteomes" id="UP000694385">
    <property type="component" value="Unassembled WGS sequence"/>
</dbReference>
<dbReference type="InterPro" id="IPR006574">
    <property type="entry name" value="PRY"/>
</dbReference>
<keyword evidence="3" id="KW-0399">Innate immunity</keyword>
<dbReference type="Pfam" id="PF13445">
    <property type="entry name" value="zf-RING_UBOX"/>
    <property type="match status" value="1"/>
</dbReference>
<dbReference type="GO" id="GO:0032728">
    <property type="term" value="P:positive regulation of interferon-beta production"/>
    <property type="evidence" value="ECO:0007669"/>
    <property type="project" value="Ensembl"/>
</dbReference>
<reference evidence="11" key="2">
    <citation type="submission" date="2025-09" db="UniProtKB">
        <authorList>
            <consortium name="Ensembl"/>
        </authorList>
    </citation>
    <scope>IDENTIFICATION</scope>
</reference>
<feature type="domain" description="RING-type" evidence="9">
    <location>
        <begin position="21"/>
        <end position="61"/>
    </location>
</feature>
<evidence type="ECO:0000313" key="11">
    <source>
        <dbReference type="Ensembl" id="ENSJJAP00000024266.1"/>
    </source>
</evidence>
<dbReference type="GO" id="GO:0070534">
    <property type="term" value="P:protein K63-linked ubiquitination"/>
    <property type="evidence" value="ECO:0007669"/>
    <property type="project" value="Ensembl"/>
</dbReference>
<dbReference type="PROSITE" id="PS00518">
    <property type="entry name" value="ZF_RING_1"/>
    <property type="match status" value="1"/>
</dbReference>
<evidence type="ECO:0000256" key="8">
    <source>
        <dbReference type="PROSITE-ProRule" id="PRU00175"/>
    </source>
</evidence>
<dbReference type="InterPro" id="IPR003877">
    <property type="entry name" value="SPRY_dom"/>
</dbReference>
<dbReference type="InterPro" id="IPR043136">
    <property type="entry name" value="B30.2/SPRY_sf"/>
</dbReference>
<dbReference type="InterPro" id="IPR003879">
    <property type="entry name" value="Butyrophylin_SPRY"/>
</dbReference>
<dbReference type="InterPro" id="IPR001870">
    <property type="entry name" value="B30.2/SPRY"/>
</dbReference>
<proteinExistence type="predicted"/>
<evidence type="ECO:0000256" key="6">
    <source>
        <dbReference type="ARBA" id="ARBA00022833"/>
    </source>
</evidence>
<protein>
    <recommendedName>
        <fullName evidence="13">E3 ubiquitin-protein ligase RNF135</fullName>
    </recommendedName>
</protein>
<name>A0A8C5LM13_JACJA</name>
<accession>A0A8C5LM13</accession>
<dbReference type="SMART" id="SM00449">
    <property type="entry name" value="SPRY"/>
    <property type="match status" value="1"/>
</dbReference>
<dbReference type="InterPro" id="IPR017907">
    <property type="entry name" value="Znf_RING_CS"/>
</dbReference>
<dbReference type="PRINTS" id="PR01407">
    <property type="entry name" value="BUTYPHLNCDUF"/>
</dbReference>
<evidence type="ECO:0000256" key="7">
    <source>
        <dbReference type="ARBA" id="ARBA00022859"/>
    </source>
</evidence>
<dbReference type="PANTHER" id="PTHR25465">
    <property type="entry name" value="B-BOX DOMAIN CONTAINING"/>
    <property type="match status" value="1"/>
</dbReference>
<dbReference type="GO" id="GO:0043021">
    <property type="term" value="F:ribonucleoprotein complex binding"/>
    <property type="evidence" value="ECO:0007669"/>
    <property type="project" value="Ensembl"/>
</dbReference>
<dbReference type="Gene3D" id="3.30.40.10">
    <property type="entry name" value="Zinc/RING finger domain, C3HC4 (zinc finger)"/>
    <property type="match status" value="1"/>
</dbReference>
<dbReference type="GO" id="GO:0061630">
    <property type="term" value="F:ubiquitin protein ligase activity"/>
    <property type="evidence" value="ECO:0007669"/>
    <property type="project" value="Ensembl"/>
</dbReference>
<dbReference type="Ensembl" id="ENSJJAT00000030847.1">
    <property type="protein sequence ID" value="ENSJJAP00000024266.1"/>
    <property type="gene ID" value="ENSJJAG00000023784.1"/>
</dbReference>
<dbReference type="GO" id="GO:0039552">
    <property type="term" value="F:RIG-I binding"/>
    <property type="evidence" value="ECO:0007669"/>
    <property type="project" value="Ensembl"/>
</dbReference>
<dbReference type="CDD" id="cd12902">
    <property type="entry name" value="SPRY_PRY_RNF135"/>
    <property type="match status" value="1"/>
</dbReference>
<dbReference type="InterPro" id="IPR001841">
    <property type="entry name" value="Znf_RING"/>
</dbReference>
<dbReference type="GO" id="GO:0039529">
    <property type="term" value="P:RIG-I signaling pathway"/>
    <property type="evidence" value="ECO:0007669"/>
    <property type="project" value="Ensembl"/>
</dbReference>
<dbReference type="AlphaFoldDB" id="A0A8C5LM13"/>
<dbReference type="PROSITE" id="PS50188">
    <property type="entry name" value="B302_SPRY"/>
    <property type="match status" value="1"/>
</dbReference>
<keyword evidence="4" id="KW-0479">Metal-binding</keyword>
<dbReference type="GO" id="GO:1990904">
    <property type="term" value="C:ribonucleoprotein complex"/>
    <property type="evidence" value="ECO:0007669"/>
    <property type="project" value="Ensembl"/>
</dbReference>
<evidence type="ECO:0000313" key="12">
    <source>
        <dbReference type="Proteomes" id="UP000694385"/>
    </source>
</evidence>
<reference evidence="11" key="1">
    <citation type="submission" date="2025-08" db="UniProtKB">
        <authorList>
            <consortium name="Ensembl"/>
        </authorList>
    </citation>
    <scope>IDENTIFICATION</scope>
</reference>
<dbReference type="SMART" id="SM00184">
    <property type="entry name" value="RING"/>
    <property type="match status" value="1"/>
</dbReference>
<dbReference type="FunFam" id="2.60.120.920:FF:000059">
    <property type="entry name" value="E3 ubiquitin-protein ligase RNF135"/>
    <property type="match status" value="1"/>
</dbReference>
<dbReference type="InterPro" id="IPR013083">
    <property type="entry name" value="Znf_RING/FYVE/PHD"/>
</dbReference>
<dbReference type="Pfam" id="PF00622">
    <property type="entry name" value="SPRY"/>
    <property type="match status" value="1"/>
</dbReference>
<dbReference type="PANTHER" id="PTHR25465:SF41">
    <property type="entry name" value="E3 UBIQUITIN-PROTEIN LIGASE RNF135"/>
    <property type="match status" value="1"/>
</dbReference>
<evidence type="ECO:0000259" key="10">
    <source>
        <dbReference type="PROSITE" id="PS50188"/>
    </source>
</evidence>
<dbReference type="Gene3D" id="2.60.120.920">
    <property type="match status" value="1"/>
</dbReference>
<feature type="domain" description="B30.2/SPRY" evidence="10">
    <location>
        <begin position="215"/>
        <end position="406"/>
    </location>
</feature>